<proteinExistence type="predicted"/>
<organism evidence="3">
    <name type="scientific">Soboliphyme baturini</name>
    <dbReference type="NCBI Taxonomy" id="241478"/>
    <lineage>
        <taxon>Eukaryota</taxon>
        <taxon>Metazoa</taxon>
        <taxon>Ecdysozoa</taxon>
        <taxon>Nematoda</taxon>
        <taxon>Enoplea</taxon>
        <taxon>Dorylaimia</taxon>
        <taxon>Dioctophymatida</taxon>
        <taxon>Dioctophymatoidea</taxon>
        <taxon>Soboliphymatidae</taxon>
        <taxon>Soboliphyme</taxon>
    </lineage>
</organism>
<dbReference type="EMBL" id="UZAM01006919">
    <property type="protein sequence ID" value="VDO95214.1"/>
    <property type="molecule type" value="Genomic_DNA"/>
</dbReference>
<reference evidence="3" key="1">
    <citation type="submission" date="2016-06" db="UniProtKB">
        <authorList>
            <consortium name="WormBaseParasite"/>
        </authorList>
    </citation>
    <scope>IDENTIFICATION</scope>
</reference>
<sequence length="101" mass="11364">MTVLASSPPLCSEAVDLKVPRTTMSDTCLSGDASTFTRVFAHDRKPWAMRTKNDRHRKALGSVDVQQRASLRHMPRCRPPDHRRLGLNFTPPSVVTAWISH</sequence>
<evidence type="ECO:0000313" key="1">
    <source>
        <dbReference type="EMBL" id="VDO95214.1"/>
    </source>
</evidence>
<dbReference type="Proteomes" id="UP000270296">
    <property type="component" value="Unassembled WGS sequence"/>
</dbReference>
<accession>A0A183IDK5</accession>
<dbReference type="WBParaSite" id="SBAD_0000178701-mRNA-1">
    <property type="protein sequence ID" value="SBAD_0000178701-mRNA-1"/>
    <property type="gene ID" value="SBAD_0000178701"/>
</dbReference>
<reference evidence="1 2" key="2">
    <citation type="submission" date="2018-11" db="EMBL/GenBank/DDBJ databases">
        <authorList>
            <consortium name="Pathogen Informatics"/>
        </authorList>
    </citation>
    <scope>NUCLEOTIDE SEQUENCE [LARGE SCALE GENOMIC DNA]</scope>
</reference>
<gene>
    <name evidence="1" type="ORF">SBAD_LOCUS1699</name>
</gene>
<evidence type="ECO:0000313" key="3">
    <source>
        <dbReference type="WBParaSite" id="SBAD_0000178701-mRNA-1"/>
    </source>
</evidence>
<evidence type="ECO:0000313" key="2">
    <source>
        <dbReference type="Proteomes" id="UP000270296"/>
    </source>
</evidence>
<protein>
    <submittedName>
        <fullName evidence="1 3">Uncharacterized protein</fullName>
    </submittedName>
</protein>
<keyword evidence="2" id="KW-1185">Reference proteome</keyword>
<name>A0A183IDK5_9BILA</name>
<dbReference type="AlphaFoldDB" id="A0A183IDK5"/>